<keyword evidence="2" id="KW-1185">Reference proteome</keyword>
<gene>
    <name evidence="1" type="ORF">J2X21_000915</name>
</gene>
<sequence length="32" mass="3198">MTADGAGSFVVHYGAGEGLFLSDYAAAPVPEP</sequence>
<name>A0ABU2A3M0_9BURK</name>
<reference evidence="1 2" key="1">
    <citation type="submission" date="2023-07" db="EMBL/GenBank/DDBJ databases">
        <title>Sorghum-associated microbial communities from plants grown in Nebraska, USA.</title>
        <authorList>
            <person name="Schachtman D."/>
        </authorList>
    </citation>
    <scope>NUCLEOTIDE SEQUENCE [LARGE SCALE GENOMIC DNA]</scope>
    <source>
        <strain evidence="1 2">BE316</strain>
    </source>
</reference>
<proteinExistence type="predicted"/>
<evidence type="ECO:0000313" key="2">
    <source>
        <dbReference type="Proteomes" id="UP001180825"/>
    </source>
</evidence>
<dbReference type="EMBL" id="JAVDXV010000002">
    <property type="protein sequence ID" value="MDR7331789.1"/>
    <property type="molecule type" value="Genomic_DNA"/>
</dbReference>
<comment type="caution">
    <text evidence="1">The sequence shown here is derived from an EMBL/GenBank/DDBJ whole genome shotgun (WGS) entry which is preliminary data.</text>
</comment>
<organism evidence="1 2">
    <name type="scientific">Roseateles asaccharophilus</name>
    <dbReference type="NCBI Taxonomy" id="582607"/>
    <lineage>
        <taxon>Bacteria</taxon>
        <taxon>Pseudomonadati</taxon>
        <taxon>Pseudomonadota</taxon>
        <taxon>Betaproteobacteria</taxon>
        <taxon>Burkholderiales</taxon>
        <taxon>Sphaerotilaceae</taxon>
        <taxon>Roseateles</taxon>
    </lineage>
</organism>
<protein>
    <submittedName>
        <fullName evidence="1">Uncharacterized protein</fullName>
    </submittedName>
</protein>
<evidence type="ECO:0000313" key="1">
    <source>
        <dbReference type="EMBL" id="MDR7331789.1"/>
    </source>
</evidence>
<dbReference type="Proteomes" id="UP001180825">
    <property type="component" value="Unassembled WGS sequence"/>
</dbReference>
<accession>A0ABU2A3M0</accession>
<feature type="non-terminal residue" evidence="1">
    <location>
        <position position="32"/>
    </location>
</feature>